<evidence type="ECO:0000256" key="1">
    <source>
        <dbReference type="ARBA" id="ARBA00004173"/>
    </source>
</evidence>
<dbReference type="InterPro" id="IPR013892">
    <property type="entry name" value="Cyt_c_biogenesis_Cmc1-like"/>
</dbReference>
<evidence type="ECO:0000313" key="8">
    <source>
        <dbReference type="Proteomes" id="UP001152888"/>
    </source>
</evidence>
<name>A0A9P0L2N6_ACAOB</name>
<evidence type="ECO:0000313" key="7">
    <source>
        <dbReference type="EMBL" id="CAH1982858.1"/>
    </source>
</evidence>
<evidence type="ECO:0000256" key="6">
    <source>
        <dbReference type="SAM" id="Coils"/>
    </source>
</evidence>
<evidence type="ECO:0000256" key="2">
    <source>
        <dbReference type="ARBA" id="ARBA00007347"/>
    </source>
</evidence>
<feature type="coiled-coil region" evidence="6">
    <location>
        <begin position="50"/>
        <end position="80"/>
    </location>
</feature>
<reference evidence="7" key="1">
    <citation type="submission" date="2022-03" db="EMBL/GenBank/DDBJ databases">
        <authorList>
            <person name="Sayadi A."/>
        </authorList>
    </citation>
    <scope>NUCLEOTIDE SEQUENCE</scope>
</reference>
<sequence>MHTDLAPHLHTEKCNELIQLLHQCHQEHPFLKFFGKCNEQDKFMVKCLKEERLRRRQRNYEKSLEKKEKLQRLFRAERENRQS</sequence>
<evidence type="ECO:0000256" key="5">
    <source>
        <dbReference type="RuleBase" id="RU364104"/>
    </source>
</evidence>
<dbReference type="PANTHER" id="PTHR22977:SF1">
    <property type="entry name" value="COX ASSEMBLY MITOCHONDRIAL PROTEIN 2 HOMOLOG"/>
    <property type="match status" value="1"/>
</dbReference>
<keyword evidence="4" id="KW-1015">Disulfide bond</keyword>
<protein>
    <recommendedName>
        <fullName evidence="5">COX assembly mitochondrial protein</fullName>
    </recommendedName>
</protein>
<dbReference type="GO" id="GO:0005739">
    <property type="term" value="C:mitochondrion"/>
    <property type="evidence" value="ECO:0007669"/>
    <property type="project" value="UniProtKB-SubCell"/>
</dbReference>
<dbReference type="Pfam" id="PF08583">
    <property type="entry name" value="Cmc1"/>
    <property type="match status" value="1"/>
</dbReference>
<dbReference type="AlphaFoldDB" id="A0A9P0L2N6"/>
<keyword evidence="3 5" id="KW-0496">Mitochondrion</keyword>
<dbReference type="PROSITE" id="PS51808">
    <property type="entry name" value="CHCH"/>
    <property type="match status" value="1"/>
</dbReference>
<evidence type="ECO:0000256" key="4">
    <source>
        <dbReference type="ARBA" id="ARBA00023157"/>
    </source>
</evidence>
<dbReference type="Proteomes" id="UP001152888">
    <property type="component" value="Unassembled WGS sequence"/>
</dbReference>
<proteinExistence type="inferred from homology"/>
<evidence type="ECO:0000256" key="3">
    <source>
        <dbReference type="ARBA" id="ARBA00023128"/>
    </source>
</evidence>
<keyword evidence="6" id="KW-0175">Coiled coil</keyword>
<comment type="subcellular location">
    <subcellularLocation>
        <location evidence="1 5">Mitochondrion</location>
    </subcellularLocation>
</comment>
<dbReference type="OrthoDB" id="532630at2759"/>
<comment type="similarity">
    <text evidence="2 5">Belongs to the CMC family.</text>
</comment>
<gene>
    <name evidence="7" type="ORF">ACAOBT_LOCUS15242</name>
</gene>
<comment type="caution">
    <text evidence="7">The sequence shown here is derived from an EMBL/GenBank/DDBJ whole genome shotgun (WGS) entry which is preliminary data.</text>
</comment>
<dbReference type="PANTHER" id="PTHR22977">
    <property type="entry name" value="COX ASSEMBLY MITOCHONDRIAL PROTEIN"/>
    <property type="match status" value="1"/>
</dbReference>
<dbReference type="EMBL" id="CAKOFQ010006928">
    <property type="protein sequence ID" value="CAH1982858.1"/>
    <property type="molecule type" value="Genomic_DNA"/>
</dbReference>
<organism evidence="7 8">
    <name type="scientific">Acanthoscelides obtectus</name>
    <name type="common">Bean weevil</name>
    <name type="synonym">Bruchus obtectus</name>
    <dbReference type="NCBI Taxonomy" id="200917"/>
    <lineage>
        <taxon>Eukaryota</taxon>
        <taxon>Metazoa</taxon>
        <taxon>Ecdysozoa</taxon>
        <taxon>Arthropoda</taxon>
        <taxon>Hexapoda</taxon>
        <taxon>Insecta</taxon>
        <taxon>Pterygota</taxon>
        <taxon>Neoptera</taxon>
        <taxon>Endopterygota</taxon>
        <taxon>Coleoptera</taxon>
        <taxon>Polyphaga</taxon>
        <taxon>Cucujiformia</taxon>
        <taxon>Chrysomeloidea</taxon>
        <taxon>Chrysomelidae</taxon>
        <taxon>Bruchinae</taxon>
        <taxon>Bruchini</taxon>
        <taxon>Acanthoscelides</taxon>
    </lineage>
</organism>
<accession>A0A9P0L2N6</accession>
<keyword evidence="8" id="KW-1185">Reference proteome</keyword>